<accession>R4YXL6</accession>
<reference evidence="1 2" key="1">
    <citation type="journal article" date="2013" name="ISME J.">
        <title>Metabolic model for the filamentous 'Candidatus Microthrix parvicella' based on genomic and metagenomic analyses.</title>
        <authorList>
            <person name="Jon McIlroy S."/>
            <person name="Kristiansen R."/>
            <person name="Albertsen M."/>
            <person name="Michael Karst S."/>
            <person name="Rossetti S."/>
            <person name="Lund Nielsen J."/>
            <person name="Tandoi V."/>
            <person name="James Seviour R."/>
            <person name="Nielsen P.H."/>
        </authorList>
    </citation>
    <scope>NUCLEOTIDE SEQUENCE [LARGE SCALE GENOMIC DNA]</scope>
    <source>
        <strain evidence="1 2">RN1</strain>
    </source>
</reference>
<comment type="caution">
    <text evidence="1">The sequence shown here is derived from an EMBL/GenBank/DDBJ whole genome shotgun (WGS) entry which is preliminary data.</text>
</comment>
<keyword evidence="2" id="KW-1185">Reference proteome</keyword>
<gene>
    <name evidence="1" type="ORF">BN381_20003</name>
</gene>
<sequence length="53" mass="5894">MRGLVCPGRVVRRIYQPVKVEPQLVDTKRDRSVDCDLIRADSGSRVGSEGLPL</sequence>
<evidence type="ECO:0000313" key="2">
    <source>
        <dbReference type="Proteomes" id="UP000018291"/>
    </source>
</evidence>
<dbReference type="Proteomes" id="UP000018291">
    <property type="component" value="Unassembled WGS sequence"/>
</dbReference>
<proteinExistence type="predicted"/>
<dbReference type="HOGENOM" id="CLU_3059673_0_0_11"/>
<dbReference type="AlphaFoldDB" id="R4YXL6"/>
<name>R4YXL6_9ACTN</name>
<dbReference type="EMBL" id="CANL01000012">
    <property type="protein sequence ID" value="CCM63179.1"/>
    <property type="molecule type" value="Genomic_DNA"/>
</dbReference>
<evidence type="ECO:0000313" key="1">
    <source>
        <dbReference type="EMBL" id="CCM63179.1"/>
    </source>
</evidence>
<protein>
    <submittedName>
        <fullName evidence="1">Uncharacterized protein</fullName>
    </submittedName>
</protein>
<organism evidence="1 2">
    <name type="scientific">Candidatus Neomicrothrix parvicella RN1</name>
    <dbReference type="NCBI Taxonomy" id="1229780"/>
    <lineage>
        <taxon>Bacteria</taxon>
        <taxon>Bacillati</taxon>
        <taxon>Actinomycetota</taxon>
        <taxon>Acidimicrobiia</taxon>
        <taxon>Acidimicrobiales</taxon>
        <taxon>Microthrixaceae</taxon>
        <taxon>Candidatus Neomicrothrix</taxon>
    </lineage>
</organism>